<keyword evidence="1" id="KW-0472">Membrane</keyword>
<dbReference type="PANTHER" id="PTHR33112:SF16">
    <property type="entry name" value="HETEROKARYON INCOMPATIBILITY DOMAIN-CONTAINING PROTEIN"/>
    <property type="match status" value="1"/>
</dbReference>
<sequence>MPPEKRTCCETIGLFFYSVFCIILLYPQVLLYRLLKRIFSHFTKRRAPPATNTNPNDEEDKPAPISIATNVVFSDDYTPYEEATPCFRCQEINLTDLTSPSGYAHCKTYAELYSAAKEGCKLCTLLMLSIERSEGKKNLSYWQAFRAANVGAYAARPTLMLVAREQVTGRGKKGLKSDLVELRLQTMDGMVDVSSGEKRSELLAVVGLYADADSPAQAFISGRRILCDSSAVDAISMRERWIKEILHSDDNAQRDLHPTAQELPKRVLDISQQSDEEEDMVKLVENTSSTTIQDRYIALSHCWGREGHFRLTDATLEQMKNGIPATSLAKNFRDAITITRLLGLRYLWIDALCILQDSQIDWELESAKMGQYYQKAWLTIAAGMSDGGKEGLLAKRSPHGLAHIRLKTKAKSARESALGQTYTVYFALDPIKPSTQCPIRTRGWTFQEELLSRRYLSFETTQTYLRCGTIVHHECGRQDDLMKDESPFMEGEQLLQRKDWLEIVRRYSSRNLTKESDKLPALSGLAHEYCARWGGEYLAGLWRQDLWKNLLWRRNETYALPEPRRPSEYRAPTWSWASLDGRIEFVGPASVTDEAKIIIENVIMDLAGSDPMGQVSSGTIRVRGVVIKMDAYGNIPKRLGIKLKKCYDVPGEVRPETSARDQYLLWICKTSGLILRRALEHSSAEQNVPQALLISDFERVGYFSTKAGAELDGFWSNVKMEGLHEHRRFIYPELIHLI</sequence>
<accession>A0A8H7WG74</accession>
<protein>
    <recommendedName>
        <fullName evidence="2">Heterokaryon incompatibility domain-containing protein</fullName>
    </recommendedName>
</protein>
<evidence type="ECO:0000259" key="2">
    <source>
        <dbReference type="Pfam" id="PF06985"/>
    </source>
</evidence>
<dbReference type="EMBL" id="JAFJYH010000022">
    <property type="protein sequence ID" value="KAG4424331.1"/>
    <property type="molecule type" value="Genomic_DNA"/>
</dbReference>
<dbReference type="InterPro" id="IPR010730">
    <property type="entry name" value="HET"/>
</dbReference>
<dbReference type="AlphaFoldDB" id="A0A8H7WG74"/>
<organism evidence="3 4">
    <name type="scientific">Cadophora malorum</name>
    <dbReference type="NCBI Taxonomy" id="108018"/>
    <lineage>
        <taxon>Eukaryota</taxon>
        <taxon>Fungi</taxon>
        <taxon>Dikarya</taxon>
        <taxon>Ascomycota</taxon>
        <taxon>Pezizomycotina</taxon>
        <taxon>Leotiomycetes</taxon>
        <taxon>Helotiales</taxon>
        <taxon>Ploettnerulaceae</taxon>
        <taxon>Cadophora</taxon>
    </lineage>
</organism>
<keyword evidence="4" id="KW-1185">Reference proteome</keyword>
<evidence type="ECO:0000313" key="3">
    <source>
        <dbReference type="EMBL" id="KAG4424331.1"/>
    </source>
</evidence>
<dbReference type="Pfam" id="PF06985">
    <property type="entry name" value="HET"/>
    <property type="match status" value="1"/>
</dbReference>
<dbReference type="Proteomes" id="UP000664132">
    <property type="component" value="Unassembled WGS sequence"/>
</dbReference>
<gene>
    <name evidence="3" type="ORF">IFR04_002572</name>
</gene>
<proteinExistence type="predicted"/>
<name>A0A8H7WG74_9HELO</name>
<keyword evidence="1" id="KW-0812">Transmembrane</keyword>
<comment type="caution">
    <text evidence="3">The sequence shown here is derived from an EMBL/GenBank/DDBJ whole genome shotgun (WGS) entry which is preliminary data.</text>
</comment>
<dbReference type="PANTHER" id="PTHR33112">
    <property type="entry name" value="DOMAIN PROTEIN, PUTATIVE-RELATED"/>
    <property type="match status" value="1"/>
</dbReference>
<feature type="transmembrane region" description="Helical" evidence="1">
    <location>
        <begin position="12"/>
        <end position="35"/>
    </location>
</feature>
<keyword evidence="1" id="KW-1133">Transmembrane helix</keyword>
<evidence type="ECO:0000256" key="1">
    <source>
        <dbReference type="SAM" id="Phobius"/>
    </source>
</evidence>
<reference evidence="3" key="1">
    <citation type="submission" date="2021-02" db="EMBL/GenBank/DDBJ databases">
        <title>Genome sequence Cadophora malorum strain M34.</title>
        <authorList>
            <person name="Stefanovic E."/>
            <person name="Vu D."/>
            <person name="Scully C."/>
            <person name="Dijksterhuis J."/>
            <person name="Roader J."/>
            <person name="Houbraken J."/>
        </authorList>
    </citation>
    <scope>NUCLEOTIDE SEQUENCE</scope>
    <source>
        <strain evidence="3">M34</strain>
    </source>
</reference>
<evidence type="ECO:0000313" key="4">
    <source>
        <dbReference type="Proteomes" id="UP000664132"/>
    </source>
</evidence>
<dbReference type="OrthoDB" id="5347061at2759"/>
<feature type="domain" description="Heterokaryon incompatibility" evidence="2">
    <location>
        <begin position="296"/>
        <end position="448"/>
    </location>
</feature>